<feature type="transmembrane region" description="Helical" evidence="17">
    <location>
        <begin position="191"/>
        <end position="209"/>
    </location>
</feature>
<dbReference type="SUPFAM" id="SSF81653">
    <property type="entry name" value="Calcium ATPase, transduction domain A"/>
    <property type="match status" value="1"/>
</dbReference>
<dbReference type="InterPro" id="IPR001757">
    <property type="entry name" value="P_typ_ATPase"/>
</dbReference>
<accession>W2S205</accession>
<dbReference type="SUPFAM" id="SSF81660">
    <property type="entry name" value="Metal cation-transporting ATPase, ATP-binding domain N"/>
    <property type="match status" value="1"/>
</dbReference>
<dbReference type="InterPro" id="IPR023299">
    <property type="entry name" value="ATPase_P-typ_cyto_dom_N"/>
</dbReference>
<evidence type="ECO:0000256" key="6">
    <source>
        <dbReference type="ARBA" id="ARBA00022723"/>
    </source>
</evidence>
<dbReference type="Proteomes" id="UP000030752">
    <property type="component" value="Unassembled WGS sequence"/>
</dbReference>
<feature type="transmembrane region" description="Helical" evidence="17">
    <location>
        <begin position="851"/>
        <end position="872"/>
    </location>
</feature>
<dbReference type="Pfam" id="PF00689">
    <property type="entry name" value="Cation_ATPase_C"/>
    <property type="match status" value="1"/>
</dbReference>
<dbReference type="SUPFAM" id="SSF56784">
    <property type="entry name" value="HAD-like"/>
    <property type="match status" value="1"/>
</dbReference>
<dbReference type="NCBIfam" id="TIGR01517">
    <property type="entry name" value="ATPase-IIB_Ca"/>
    <property type="match status" value="1"/>
</dbReference>
<feature type="transmembrane region" description="Helical" evidence="17">
    <location>
        <begin position="921"/>
        <end position="947"/>
    </location>
</feature>
<feature type="transmembrane region" description="Helical" evidence="17">
    <location>
        <begin position="1032"/>
        <end position="1050"/>
    </location>
</feature>
<dbReference type="FunFam" id="2.70.150.10:FF:000028">
    <property type="entry name" value="Calcium-transporting ATPase"/>
    <property type="match status" value="1"/>
</dbReference>
<evidence type="ECO:0000256" key="18">
    <source>
        <dbReference type="SAM" id="MobiDB-lite"/>
    </source>
</evidence>
<dbReference type="GO" id="GO:0016887">
    <property type="term" value="F:ATP hydrolysis activity"/>
    <property type="evidence" value="ECO:0007669"/>
    <property type="project" value="InterPro"/>
</dbReference>
<dbReference type="InterPro" id="IPR008250">
    <property type="entry name" value="ATPase_P-typ_transduc_dom_A_sf"/>
</dbReference>
<dbReference type="Gene3D" id="3.40.50.1000">
    <property type="entry name" value="HAD superfamily/HAD-like"/>
    <property type="match status" value="1"/>
</dbReference>
<dbReference type="RefSeq" id="XP_008714482.1">
    <property type="nucleotide sequence ID" value="XM_008716260.1"/>
</dbReference>
<dbReference type="Pfam" id="PF00690">
    <property type="entry name" value="Cation_ATPase_N"/>
    <property type="match status" value="1"/>
</dbReference>
<dbReference type="STRING" id="1220924.W2S205"/>
<feature type="region of interest" description="Disordered" evidence="18">
    <location>
        <begin position="276"/>
        <end position="295"/>
    </location>
</feature>
<dbReference type="HOGENOM" id="CLU_002360_9_3_1"/>
<dbReference type="InterPro" id="IPR036412">
    <property type="entry name" value="HAD-like_sf"/>
</dbReference>
<evidence type="ECO:0000256" key="9">
    <source>
        <dbReference type="ARBA" id="ARBA00022840"/>
    </source>
</evidence>
<comment type="caution">
    <text evidence="17">Lacks conserved residue(s) required for the propagation of feature annotation.</text>
</comment>
<dbReference type="PRINTS" id="PR00119">
    <property type="entry name" value="CATATPASE"/>
</dbReference>
<keyword evidence="2 17" id="KW-0813">Transport</keyword>
<dbReference type="Gene3D" id="2.70.150.10">
    <property type="entry name" value="Calcium-transporting ATPase, cytoplasmic transduction domain A"/>
    <property type="match status" value="1"/>
</dbReference>
<dbReference type="EC" id="7.2.2.10" evidence="17"/>
<dbReference type="SFLD" id="SFLDG00002">
    <property type="entry name" value="C1.7:_P-type_atpase_like"/>
    <property type="match status" value="1"/>
</dbReference>
<comment type="similarity">
    <text evidence="17">Belongs to the cation transport ATPase (P-type) (TC 3.A.3) family.</text>
</comment>
<feature type="transmembrane region" description="Helical" evidence="17">
    <location>
        <begin position="361"/>
        <end position="383"/>
    </location>
</feature>
<dbReference type="GO" id="GO:0005524">
    <property type="term" value="F:ATP binding"/>
    <property type="evidence" value="ECO:0007669"/>
    <property type="project" value="UniProtKB-KW"/>
</dbReference>
<comment type="catalytic activity">
    <reaction evidence="15 17">
        <text>Ca(2+)(in) + ATP + H2O = Ca(2+)(out) + ADP + phosphate + H(+)</text>
        <dbReference type="Rhea" id="RHEA:18105"/>
        <dbReference type="ChEBI" id="CHEBI:15377"/>
        <dbReference type="ChEBI" id="CHEBI:15378"/>
        <dbReference type="ChEBI" id="CHEBI:29108"/>
        <dbReference type="ChEBI" id="CHEBI:30616"/>
        <dbReference type="ChEBI" id="CHEBI:43474"/>
        <dbReference type="ChEBI" id="CHEBI:456216"/>
        <dbReference type="EC" id="7.2.2.10"/>
    </reaction>
</comment>
<evidence type="ECO:0000256" key="12">
    <source>
        <dbReference type="ARBA" id="ARBA00022989"/>
    </source>
</evidence>
<name>W2S205_CYPE1</name>
<keyword evidence="12 17" id="KW-1133">Transmembrane helix</keyword>
<keyword evidence="13 17" id="KW-0406">Ion transport</keyword>
<dbReference type="Pfam" id="PF00122">
    <property type="entry name" value="E1-E2_ATPase"/>
    <property type="match status" value="1"/>
</dbReference>
<dbReference type="VEuPathDB" id="FungiDB:HMPREF1541_01904"/>
<sequence>MSKDSEIQHTSNGPPSSDSSTLQGERGLKSHVTFKDEETGNGANENFSSTFALSPDFLHELVSSKQIEKLRSIGGLSGLESALRTDLTNGLNADEDSLQPLSGSPAQPIKRRQSIVHIHLGEGEHKGFSTRRNAYSDNTLPPRKSKSFLRLVFDAFNDKLMFLLTFSAVISLSLGIYQSVDPSEPGSNVEWVEGVTIVIAILIILMATATNDWQKNRKFEKLNRKKDEKFVNVVRSGKINHISSNDILVGDVVRFETGDIVPVDGILTEGFDIETDESSTTGESDLIEKTPFTDPHPSEAALRPTNIDPFILSGSKVANGVGSFVATSVGVNSSYGRVLMSLRDEPQVTPLQQKLGSLAKYILLFGALFGVLFFFILLVRFLVRLDSIEGGPRAKGEEFLELFMLSVTMVVIGVPEGLALAVTLALAFATTRMLKDNNLVRLLRSCEIMGNATTICSDKTGTLTQNKMTVVSCRVGLNQDYEDLEQLGPADGNDPTAPVYDRTAVQPMALISSLGDAVRELLNASIYMNTTATDKGTDKMELQGSSTEKALVQFAADRFGLQELTAARNSMETVHLFPFQSTQKSMAAIVELPNGKFRMFAKGAAEIVLSRCTNTLEQSASGLSVTALDQSSVELLHEHISRLAHRSLRVLALSYRDFDSWPPPHETSTPGTTDHLRLDHIFQDMTLASIVGLRDPLRPDVIDSVRQCQKAGVFVRMVTGDNPSTAISIAKDCGIYTPGGIAMDGPTFRKLTPAQLDMIVPRLQVLARSSPEDKRVLVYRLRAQKEIVAVTGDGTNDALALKAADVGFAMGIAGTEVAKEASSIILMDDNFTSIVRAVQWGRTVNDAVKKFLQFQLTINFSAGLLTAVTALVGEVDEAVFTVVQLLWVNIIMDTFAALSLATDYPTRGVLQRKPEPRGQAIITVAMWKMIIAQTLYQMGVIFVLHYAGRHFWASGTEHEQRQLQTTAFNTYIWLQLFNQWNSRMADSRFNIFEGMHRNPWFFFVQVVTVTGQTLIVMFGGNAFQTARPTGTQWAASIILGVLTLPLGALVRTFPDRWFLLAMTPVRKLFHLRMRRRAVKREKKAKSPPQPGFLSRAMSVIKRETKPPAPIIPTNEDTIPPTAEELKLHRTASRTSLQRQSAKGEIDLSKLIGAARQGKKLSEKYVFEVHPGTAADDPLVLVNVDKVKAMNTPPSQDPDHLMYLSSYDDNAAMRRESRGV</sequence>
<dbReference type="SFLD" id="SFLDF00027">
    <property type="entry name" value="p-type_atpase"/>
    <property type="match status" value="1"/>
</dbReference>
<keyword evidence="3" id="KW-0926">Vacuole</keyword>
<dbReference type="EMBL" id="KB822718">
    <property type="protein sequence ID" value="ETN42746.1"/>
    <property type="molecule type" value="Genomic_DNA"/>
</dbReference>
<evidence type="ECO:0000256" key="14">
    <source>
        <dbReference type="ARBA" id="ARBA00023136"/>
    </source>
</evidence>
<evidence type="ECO:0000256" key="16">
    <source>
        <dbReference type="ARBA" id="ARBA00059328"/>
    </source>
</evidence>
<dbReference type="InterPro" id="IPR018303">
    <property type="entry name" value="ATPase_P-typ_P_site"/>
</dbReference>
<keyword evidence="7 17" id="KW-0547">Nucleotide-binding</keyword>
<dbReference type="InterPro" id="IPR006408">
    <property type="entry name" value="P-type_ATPase_IIB"/>
</dbReference>
<feature type="region of interest" description="Disordered" evidence="18">
    <location>
        <begin position="1"/>
        <end position="47"/>
    </location>
</feature>
<dbReference type="PANTHER" id="PTHR24093:SF369">
    <property type="entry name" value="CALCIUM-TRANSPORTING ATPASE"/>
    <property type="match status" value="1"/>
</dbReference>
<dbReference type="eggNOG" id="KOG0204">
    <property type="taxonomic scope" value="Eukaryota"/>
</dbReference>
<evidence type="ECO:0000256" key="15">
    <source>
        <dbReference type="ARBA" id="ARBA00048694"/>
    </source>
</evidence>
<dbReference type="GO" id="GO:0005388">
    <property type="term" value="F:P-type calcium transporter activity"/>
    <property type="evidence" value="ECO:0007669"/>
    <property type="project" value="UniProtKB-EC"/>
</dbReference>
<evidence type="ECO:0000256" key="2">
    <source>
        <dbReference type="ARBA" id="ARBA00022448"/>
    </source>
</evidence>
<comment type="subcellular location">
    <subcellularLocation>
        <location evidence="17">Membrane</location>
        <topology evidence="17">Multi-pass membrane protein</topology>
    </subcellularLocation>
    <subcellularLocation>
        <location evidence="1">Vacuole membrane</location>
        <topology evidence="1">Multi-pass membrane protein</topology>
    </subcellularLocation>
</comment>
<dbReference type="Gene3D" id="3.40.1110.10">
    <property type="entry name" value="Calcium-transporting ATPase, cytoplasmic domain N"/>
    <property type="match status" value="1"/>
</dbReference>
<dbReference type="GO" id="GO:0005774">
    <property type="term" value="C:vacuolar membrane"/>
    <property type="evidence" value="ECO:0007669"/>
    <property type="project" value="UniProtKB-SubCell"/>
</dbReference>
<evidence type="ECO:0000256" key="17">
    <source>
        <dbReference type="RuleBase" id="RU361146"/>
    </source>
</evidence>
<dbReference type="InterPro" id="IPR059000">
    <property type="entry name" value="ATPase_P-type_domA"/>
</dbReference>
<evidence type="ECO:0000256" key="1">
    <source>
        <dbReference type="ARBA" id="ARBA00004128"/>
    </source>
</evidence>
<feature type="transmembrane region" description="Helical" evidence="17">
    <location>
        <begin position="160"/>
        <end position="179"/>
    </location>
</feature>
<keyword evidence="14 17" id="KW-0472">Membrane</keyword>
<evidence type="ECO:0000256" key="10">
    <source>
        <dbReference type="ARBA" id="ARBA00022842"/>
    </source>
</evidence>
<dbReference type="GeneID" id="19969243"/>
<gene>
    <name evidence="20" type="ORF">HMPREF1541_01904</name>
</gene>
<dbReference type="Pfam" id="PF13246">
    <property type="entry name" value="Cation_ATPase"/>
    <property type="match status" value="1"/>
</dbReference>
<dbReference type="SMART" id="SM00831">
    <property type="entry name" value="Cation_ATPase_N"/>
    <property type="match status" value="1"/>
</dbReference>
<keyword evidence="10" id="KW-0460">Magnesium</keyword>
<keyword evidence="4 17" id="KW-0109">Calcium transport</keyword>
<dbReference type="Pfam" id="PF08282">
    <property type="entry name" value="Hydrolase_3"/>
    <property type="match status" value="1"/>
</dbReference>
<evidence type="ECO:0000256" key="13">
    <source>
        <dbReference type="ARBA" id="ARBA00023065"/>
    </source>
</evidence>
<feature type="compositionally biased region" description="Polar residues" evidence="18">
    <location>
        <begin position="8"/>
        <end position="23"/>
    </location>
</feature>
<dbReference type="GO" id="GO:0046872">
    <property type="term" value="F:metal ion binding"/>
    <property type="evidence" value="ECO:0007669"/>
    <property type="project" value="UniProtKB-KW"/>
</dbReference>
<evidence type="ECO:0000256" key="7">
    <source>
        <dbReference type="ARBA" id="ARBA00022741"/>
    </source>
</evidence>
<dbReference type="InterPro" id="IPR044492">
    <property type="entry name" value="P_typ_ATPase_HD_dom"/>
</dbReference>
<feature type="transmembrane region" description="Helical" evidence="17">
    <location>
        <begin position="878"/>
        <end position="900"/>
    </location>
</feature>
<dbReference type="InterPro" id="IPR023298">
    <property type="entry name" value="ATPase_P-typ_TM_dom_sf"/>
</dbReference>
<evidence type="ECO:0000256" key="5">
    <source>
        <dbReference type="ARBA" id="ARBA00022692"/>
    </source>
</evidence>
<keyword evidence="6" id="KW-0479">Metal-binding</keyword>
<dbReference type="PROSITE" id="PS00154">
    <property type="entry name" value="ATPASE_E1_E2"/>
    <property type="match status" value="1"/>
</dbReference>
<protein>
    <recommendedName>
        <fullName evidence="17">Calcium-transporting ATPase</fullName>
        <ecNumber evidence="17">7.2.2.10</ecNumber>
    </recommendedName>
</protein>
<proteinExistence type="inferred from homology"/>
<evidence type="ECO:0000313" key="20">
    <source>
        <dbReference type="EMBL" id="ETN42746.1"/>
    </source>
</evidence>
<comment type="function">
    <text evidence="17">Catalyzes the hydrolysis of ATP coupled with the transport of calcium.</text>
</comment>
<dbReference type="AlphaFoldDB" id="W2S205"/>
<evidence type="ECO:0000256" key="11">
    <source>
        <dbReference type="ARBA" id="ARBA00022967"/>
    </source>
</evidence>
<dbReference type="SFLD" id="SFLDS00003">
    <property type="entry name" value="Haloacid_Dehalogenase"/>
    <property type="match status" value="1"/>
</dbReference>
<dbReference type="InterPro" id="IPR006068">
    <property type="entry name" value="ATPase_P-typ_cation-transptr_C"/>
</dbReference>
<feature type="domain" description="Cation-transporting P-type ATPase N-terminal" evidence="19">
    <location>
        <begin position="72"/>
        <end position="176"/>
    </location>
</feature>
<feature type="transmembrane region" description="Helical" evidence="17">
    <location>
        <begin position="403"/>
        <end position="429"/>
    </location>
</feature>
<keyword evidence="21" id="KW-1185">Reference proteome</keyword>
<dbReference type="GO" id="GO:0006874">
    <property type="term" value="P:intracellular calcium ion homeostasis"/>
    <property type="evidence" value="ECO:0007669"/>
    <property type="project" value="UniProtKB-ARBA"/>
</dbReference>
<dbReference type="InterPro" id="IPR004014">
    <property type="entry name" value="ATPase_P-typ_cation-transptr_N"/>
</dbReference>
<keyword evidence="11" id="KW-1278">Translocase</keyword>
<reference evidence="20 21" key="1">
    <citation type="submission" date="2013-03" db="EMBL/GenBank/DDBJ databases">
        <title>The Genome Sequence of Phialophora europaea CBS 101466.</title>
        <authorList>
            <consortium name="The Broad Institute Genomics Platform"/>
            <person name="Cuomo C."/>
            <person name="de Hoog S."/>
            <person name="Gorbushina A."/>
            <person name="Walker B."/>
            <person name="Young S.K."/>
            <person name="Zeng Q."/>
            <person name="Gargeya S."/>
            <person name="Fitzgerald M."/>
            <person name="Haas B."/>
            <person name="Abouelleil A."/>
            <person name="Allen A.W."/>
            <person name="Alvarado L."/>
            <person name="Arachchi H.M."/>
            <person name="Berlin A.M."/>
            <person name="Chapman S.B."/>
            <person name="Gainer-Dewar J."/>
            <person name="Goldberg J."/>
            <person name="Griggs A."/>
            <person name="Gujja S."/>
            <person name="Hansen M."/>
            <person name="Howarth C."/>
            <person name="Imamovic A."/>
            <person name="Ireland A."/>
            <person name="Larimer J."/>
            <person name="McCowan C."/>
            <person name="Murphy C."/>
            <person name="Pearson M."/>
            <person name="Poon T.W."/>
            <person name="Priest M."/>
            <person name="Roberts A."/>
            <person name="Saif S."/>
            <person name="Shea T."/>
            <person name="Sisk P."/>
            <person name="Sykes S."/>
            <person name="Wortman J."/>
            <person name="Nusbaum C."/>
            <person name="Birren B."/>
        </authorList>
    </citation>
    <scope>NUCLEOTIDE SEQUENCE [LARGE SCALE GENOMIC DNA]</scope>
    <source>
        <strain evidence="20 21">CBS 101466</strain>
    </source>
</reference>
<dbReference type="Gene3D" id="1.20.1110.10">
    <property type="entry name" value="Calcium-transporting ATPase, transmembrane domain"/>
    <property type="match status" value="1"/>
</dbReference>
<keyword evidence="8 17" id="KW-0106">Calcium</keyword>
<dbReference type="InParanoid" id="W2S205"/>
<dbReference type="GO" id="GO:0005886">
    <property type="term" value="C:plasma membrane"/>
    <property type="evidence" value="ECO:0007669"/>
    <property type="project" value="TreeGrafter"/>
</dbReference>
<dbReference type="PANTHER" id="PTHR24093">
    <property type="entry name" value="CATION TRANSPORTING ATPASE"/>
    <property type="match status" value="1"/>
</dbReference>
<keyword evidence="9 17" id="KW-0067">ATP-binding</keyword>
<evidence type="ECO:0000256" key="4">
    <source>
        <dbReference type="ARBA" id="ARBA00022568"/>
    </source>
</evidence>
<keyword evidence="5 17" id="KW-0812">Transmembrane</keyword>
<dbReference type="InterPro" id="IPR023214">
    <property type="entry name" value="HAD_sf"/>
</dbReference>
<feature type="transmembrane region" description="Helical" evidence="17">
    <location>
        <begin position="1000"/>
        <end position="1020"/>
    </location>
</feature>
<evidence type="ECO:0000256" key="8">
    <source>
        <dbReference type="ARBA" id="ARBA00022837"/>
    </source>
</evidence>
<evidence type="ECO:0000259" key="19">
    <source>
        <dbReference type="SMART" id="SM00831"/>
    </source>
</evidence>
<evidence type="ECO:0000256" key="3">
    <source>
        <dbReference type="ARBA" id="ARBA00022554"/>
    </source>
</evidence>
<comment type="function">
    <text evidence="16">This magnesium-dependent enzyme catalyzes the hydrolysis of ATP coupled with the transport of calcium. Transports the calcium to the vacuole and participates in the control of the cytosolic free calcium.</text>
</comment>
<dbReference type="NCBIfam" id="TIGR01494">
    <property type="entry name" value="ATPase_P-type"/>
    <property type="match status" value="2"/>
</dbReference>
<evidence type="ECO:0000313" key="21">
    <source>
        <dbReference type="Proteomes" id="UP000030752"/>
    </source>
</evidence>
<dbReference type="SUPFAM" id="SSF81665">
    <property type="entry name" value="Calcium ATPase, transmembrane domain M"/>
    <property type="match status" value="1"/>
</dbReference>
<dbReference type="FunFam" id="3.40.50.1000:FF:000018">
    <property type="entry name" value="Calcium-transporting ATPase"/>
    <property type="match status" value="1"/>
</dbReference>
<organism evidence="20 21">
    <name type="scientific">Cyphellophora europaea (strain CBS 101466)</name>
    <name type="common">Phialophora europaea</name>
    <dbReference type="NCBI Taxonomy" id="1220924"/>
    <lineage>
        <taxon>Eukaryota</taxon>
        <taxon>Fungi</taxon>
        <taxon>Dikarya</taxon>
        <taxon>Ascomycota</taxon>
        <taxon>Pezizomycotina</taxon>
        <taxon>Eurotiomycetes</taxon>
        <taxon>Chaetothyriomycetidae</taxon>
        <taxon>Chaetothyriales</taxon>
        <taxon>Cyphellophoraceae</taxon>
        <taxon>Cyphellophora</taxon>
    </lineage>
</organism>
<dbReference type="OrthoDB" id="3352408at2759"/>
<dbReference type="FunCoup" id="W2S205">
    <property type="interactions" value="436"/>
</dbReference>